<organism evidence="1 2">
    <name type="scientific">Sphaerodactylus townsendi</name>
    <dbReference type="NCBI Taxonomy" id="933632"/>
    <lineage>
        <taxon>Eukaryota</taxon>
        <taxon>Metazoa</taxon>
        <taxon>Chordata</taxon>
        <taxon>Craniata</taxon>
        <taxon>Vertebrata</taxon>
        <taxon>Euteleostomi</taxon>
        <taxon>Lepidosauria</taxon>
        <taxon>Squamata</taxon>
        <taxon>Bifurcata</taxon>
        <taxon>Gekkota</taxon>
        <taxon>Sphaerodactylidae</taxon>
        <taxon>Sphaerodactylus</taxon>
    </lineage>
</organism>
<comment type="caution">
    <text evidence="1">The sequence shown here is derived from an EMBL/GenBank/DDBJ whole genome shotgun (WGS) entry which is preliminary data.</text>
</comment>
<dbReference type="EMBL" id="CM037625">
    <property type="protein sequence ID" value="KAH7997960.1"/>
    <property type="molecule type" value="Genomic_DNA"/>
</dbReference>
<evidence type="ECO:0000313" key="2">
    <source>
        <dbReference type="Proteomes" id="UP000827872"/>
    </source>
</evidence>
<protein>
    <submittedName>
        <fullName evidence="1">Uncharacterized protein</fullName>
    </submittedName>
</protein>
<reference evidence="1" key="1">
    <citation type="submission" date="2021-08" db="EMBL/GenBank/DDBJ databases">
        <title>The first chromosome-level gecko genome reveals the dynamic sex chromosomes of Neotropical dwarf geckos (Sphaerodactylidae: Sphaerodactylus).</title>
        <authorList>
            <person name="Pinto B.J."/>
            <person name="Keating S.E."/>
            <person name="Gamble T."/>
        </authorList>
    </citation>
    <scope>NUCLEOTIDE SEQUENCE</scope>
    <source>
        <strain evidence="1">TG3544</strain>
    </source>
</reference>
<proteinExistence type="predicted"/>
<dbReference type="Proteomes" id="UP000827872">
    <property type="component" value="Linkage Group LG12"/>
</dbReference>
<keyword evidence="2" id="KW-1185">Reference proteome</keyword>
<name>A0ACB8EZ35_9SAUR</name>
<accession>A0ACB8EZ35</accession>
<evidence type="ECO:0000313" key="1">
    <source>
        <dbReference type="EMBL" id="KAH7997960.1"/>
    </source>
</evidence>
<sequence>MGAVLCIKCYHFLEKPKYHIVLEFIDTPGNLPPSMNITKRLGLKKGLNLTTAYRQCRNGAGLWEILQLEESYSLNNHLSVTQYTAEFQKRLDEFNFTFEDILLTRDGKRDLETFKESGIDRIDFTGFLTEVRQNVWEDPLLKLEQL</sequence>
<gene>
    <name evidence="1" type="ORF">K3G42_010829</name>
</gene>